<dbReference type="Proteomes" id="UP001219525">
    <property type="component" value="Unassembled WGS sequence"/>
</dbReference>
<evidence type="ECO:0000313" key="4">
    <source>
        <dbReference type="Proteomes" id="UP001219525"/>
    </source>
</evidence>
<sequence>MQTNKISPLDILIRVLDPHNMQYDRYRKNLYREKSTKLSVLLELIMGEHRGREKLFACMRPHLSGFACDLVAEEMKEWRKKSTLQGIASVTPAVIDAWSLDEDSGATPFLTEILHTAAQTEHAKEHNKRKHPEKLCRVVARQLLYQSSNRCLSFQAVFGLFLWSTGCARQTIDALHRCGLSVGYDGVLQVVSSLGEHCTQEGVLAALEVHGFNYDNINISTSIFVEQRGAATPAKVTSGTFGVLYKLRNANSEHMLLAPMMTRLRDSPGLDFDKDIRPSLESLHSMNDQLVIHVVDTLLSHVPPLESLRKHPRLQHVPCRPYPHGHKTQYYPLRATTIEEATVRGNLLFHDEIYLNQLGRTSDSLSRLAIPSFNDQLTNGHAAQLEILRSKDTNGWNRRDIFQLGFGLFHLCMNLVWALLHTHRGGMNDSGSLSYFFALLEKTRLGNDQPDYHTLLAAFRQILDGLLLNAWLRECGYQTLNEFADSKPTPETLRETATKILFDYATPMTMPTAAVTDETTEPSSGSEPETSESESDDGSEVQINSPTLPTSSLADDVAHCNIRVLTRDLLMVKALVSAISDGDFGRVEVFLPHLAMMFRGAGCNKYCTEILHFLHNLKYVWTPKFANIMRDNAIVCVSGAGPGHCMGADLNIEHLIGYLKNLLQAKGMATTWDRLGNISAAIWQLQAVKKKVSVVLGTAHQSSTHTTPDASHLLWKIQRKTAEEGLQEFCPSRPHNSRRTPVTDILFSGEQKLKSSTLKTFNKKLDANRDGRQFPEDIDECPQMSLSISLPDE</sequence>
<protein>
    <recommendedName>
        <fullName evidence="2">DUF6589 domain-containing protein</fullName>
    </recommendedName>
</protein>
<evidence type="ECO:0000313" key="3">
    <source>
        <dbReference type="EMBL" id="KAJ7215525.1"/>
    </source>
</evidence>
<feature type="region of interest" description="Disordered" evidence="1">
    <location>
        <begin position="514"/>
        <end position="550"/>
    </location>
</feature>
<dbReference type="InterPro" id="IPR046496">
    <property type="entry name" value="DUF6589"/>
</dbReference>
<dbReference type="EMBL" id="JARJCW010000017">
    <property type="protein sequence ID" value="KAJ7215525.1"/>
    <property type="molecule type" value="Genomic_DNA"/>
</dbReference>
<organism evidence="3 4">
    <name type="scientific">Mycena pura</name>
    <dbReference type="NCBI Taxonomy" id="153505"/>
    <lineage>
        <taxon>Eukaryota</taxon>
        <taxon>Fungi</taxon>
        <taxon>Dikarya</taxon>
        <taxon>Basidiomycota</taxon>
        <taxon>Agaricomycotina</taxon>
        <taxon>Agaricomycetes</taxon>
        <taxon>Agaricomycetidae</taxon>
        <taxon>Agaricales</taxon>
        <taxon>Marasmiineae</taxon>
        <taxon>Mycenaceae</taxon>
        <taxon>Mycena</taxon>
    </lineage>
</organism>
<proteinExistence type="predicted"/>
<evidence type="ECO:0000256" key="1">
    <source>
        <dbReference type="SAM" id="MobiDB-lite"/>
    </source>
</evidence>
<evidence type="ECO:0000259" key="2">
    <source>
        <dbReference type="Pfam" id="PF20231"/>
    </source>
</evidence>
<feature type="compositionally biased region" description="Low complexity" evidence="1">
    <location>
        <begin position="514"/>
        <end position="528"/>
    </location>
</feature>
<accession>A0AAD6VK83</accession>
<feature type="domain" description="DUF6589" evidence="2">
    <location>
        <begin position="269"/>
        <end position="705"/>
    </location>
</feature>
<feature type="compositionally biased region" description="Acidic residues" evidence="1">
    <location>
        <begin position="529"/>
        <end position="539"/>
    </location>
</feature>
<dbReference type="Pfam" id="PF20231">
    <property type="entry name" value="DUF6589"/>
    <property type="match status" value="1"/>
</dbReference>
<dbReference type="AlphaFoldDB" id="A0AAD6VK83"/>
<comment type="caution">
    <text evidence="3">The sequence shown here is derived from an EMBL/GenBank/DDBJ whole genome shotgun (WGS) entry which is preliminary data.</text>
</comment>
<feature type="compositionally biased region" description="Polar residues" evidence="1">
    <location>
        <begin position="541"/>
        <end position="550"/>
    </location>
</feature>
<reference evidence="3" key="1">
    <citation type="submission" date="2023-03" db="EMBL/GenBank/DDBJ databases">
        <title>Massive genome expansion in bonnet fungi (Mycena s.s.) driven by repeated elements and novel gene families across ecological guilds.</title>
        <authorList>
            <consortium name="Lawrence Berkeley National Laboratory"/>
            <person name="Harder C.B."/>
            <person name="Miyauchi S."/>
            <person name="Viragh M."/>
            <person name="Kuo A."/>
            <person name="Thoen E."/>
            <person name="Andreopoulos B."/>
            <person name="Lu D."/>
            <person name="Skrede I."/>
            <person name="Drula E."/>
            <person name="Henrissat B."/>
            <person name="Morin E."/>
            <person name="Kohler A."/>
            <person name="Barry K."/>
            <person name="LaButti K."/>
            <person name="Morin E."/>
            <person name="Salamov A."/>
            <person name="Lipzen A."/>
            <person name="Mereny Z."/>
            <person name="Hegedus B."/>
            <person name="Baldrian P."/>
            <person name="Stursova M."/>
            <person name="Weitz H."/>
            <person name="Taylor A."/>
            <person name="Grigoriev I.V."/>
            <person name="Nagy L.G."/>
            <person name="Martin F."/>
            <person name="Kauserud H."/>
        </authorList>
    </citation>
    <scope>NUCLEOTIDE SEQUENCE</scope>
    <source>
        <strain evidence="3">9144</strain>
    </source>
</reference>
<keyword evidence="4" id="KW-1185">Reference proteome</keyword>
<gene>
    <name evidence="3" type="ORF">GGX14DRAFT_359694</name>
</gene>
<name>A0AAD6VK83_9AGAR</name>